<dbReference type="KEGG" id="pxi:J5O05_01150"/>
<dbReference type="AlphaFoldDB" id="A0A975DH00"/>
<dbReference type="EMBL" id="CP072133">
    <property type="protein sequence ID" value="QTH71613.1"/>
    <property type="molecule type" value="Genomic_DNA"/>
</dbReference>
<reference evidence="2" key="1">
    <citation type="submission" date="2021-03" db="EMBL/GenBank/DDBJ databases">
        <title>Complete Genome of Pseudoalteromonas xiamenensis STKMTI.2, a new potential marine bacterium producing anti-Vibrio compounds.</title>
        <authorList>
            <person name="Handayani D.P."/>
            <person name="Isnansetyo A."/>
            <person name="Istiqomah I."/>
            <person name="Jumina J."/>
        </authorList>
    </citation>
    <scope>NUCLEOTIDE SEQUENCE</scope>
    <source>
        <strain evidence="2">STKMTI.2</strain>
    </source>
</reference>
<evidence type="ECO:0008006" key="4">
    <source>
        <dbReference type="Google" id="ProtNLM"/>
    </source>
</evidence>
<sequence length="195" mass="21474">MRKLLMAMGTAFLASCASTSPSSSVTSVNVELPQNVKWSVVSDRADNSQYIKEWVPEGENPITYKWIITEQMLTLGSKTSAESFQKQMFSLSKQSCTDVLFNGPQEIDVNGHKTSVGRIMCANQYGKPFGTFTDQRVVVDGITAYVVTSELRIPASKKAGVLAFGKDQLEEMKEFMALQGASSKLVRESVKIQVQ</sequence>
<dbReference type="Proteomes" id="UP000664904">
    <property type="component" value="Chromosome"/>
</dbReference>
<dbReference type="PROSITE" id="PS51257">
    <property type="entry name" value="PROKAR_LIPOPROTEIN"/>
    <property type="match status" value="1"/>
</dbReference>
<protein>
    <recommendedName>
        <fullName evidence="4">Lipoprotein</fullName>
    </recommendedName>
</protein>
<organism evidence="2 3">
    <name type="scientific">Pseudoalteromonas xiamenensis</name>
    <dbReference type="NCBI Taxonomy" id="882626"/>
    <lineage>
        <taxon>Bacteria</taxon>
        <taxon>Pseudomonadati</taxon>
        <taxon>Pseudomonadota</taxon>
        <taxon>Gammaproteobacteria</taxon>
        <taxon>Alteromonadales</taxon>
        <taxon>Pseudoalteromonadaceae</taxon>
        <taxon>Pseudoalteromonas</taxon>
    </lineage>
</organism>
<keyword evidence="1" id="KW-0732">Signal</keyword>
<gene>
    <name evidence="2" type="ORF">J5O05_01150</name>
</gene>
<feature type="chain" id="PRO_5038137993" description="Lipoprotein" evidence="1">
    <location>
        <begin position="20"/>
        <end position="195"/>
    </location>
</feature>
<name>A0A975DH00_9GAMM</name>
<evidence type="ECO:0000313" key="2">
    <source>
        <dbReference type="EMBL" id="QTH71613.1"/>
    </source>
</evidence>
<keyword evidence="3" id="KW-1185">Reference proteome</keyword>
<evidence type="ECO:0000313" key="3">
    <source>
        <dbReference type="Proteomes" id="UP000664904"/>
    </source>
</evidence>
<accession>A0A975DH00</accession>
<dbReference type="RefSeq" id="WP_208843239.1">
    <property type="nucleotide sequence ID" value="NZ_CP072133.1"/>
</dbReference>
<proteinExistence type="predicted"/>
<evidence type="ECO:0000256" key="1">
    <source>
        <dbReference type="SAM" id="SignalP"/>
    </source>
</evidence>
<feature type="signal peptide" evidence="1">
    <location>
        <begin position="1"/>
        <end position="19"/>
    </location>
</feature>